<keyword evidence="2" id="KW-0805">Transcription regulation</keyword>
<dbReference type="EMBL" id="JAFBRM010000003">
    <property type="protein sequence ID" value="MBM1714658.1"/>
    <property type="molecule type" value="Genomic_DNA"/>
</dbReference>
<gene>
    <name evidence="6" type="ORF">JQV55_13885</name>
</gene>
<dbReference type="SUPFAM" id="SSF46785">
    <property type="entry name" value="Winged helix' DNA-binding domain"/>
    <property type="match status" value="1"/>
</dbReference>
<protein>
    <submittedName>
        <fullName evidence="6">LysR family transcriptional regulator</fullName>
    </submittedName>
</protein>
<dbReference type="Gene3D" id="1.10.10.10">
    <property type="entry name" value="Winged helix-like DNA-binding domain superfamily/Winged helix DNA-binding domain"/>
    <property type="match status" value="1"/>
</dbReference>
<accession>A0AAE3B6W1</accession>
<dbReference type="InterPro" id="IPR036390">
    <property type="entry name" value="WH_DNA-bd_sf"/>
</dbReference>
<dbReference type="Gene3D" id="3.40.190.290">
    <property type="match status" value="1"/>
</dbReference>
<dbReference type="InterPro" id="IPR036388">
    <property type="entry name" value="WH-like_DNA-bd_sf"/>
</dbReference>
<dbReference type="SUPFAM" id="SSF53850">
    <property type="entry name" value="Periplasmic binding protein-like II"/>
    <property type="match status" value="1"/>
</dbReference>
<dbReference type="InterPro" id="IPR000847">
    <property type="entry name" value="LysR_HTH_N"/>
</dbReference>
<dbReference type="RefSeq" id="WP_203242683.1">
    <property type="nucleotide sequence ID" value="NZ_JAFBRH010000003.1"/>
</dbReference>
<organism evidence="6 7">
    <name type="scientific">Sulfitobacter geojensis</name>
    <dbReference type="NCBI Taxonomy" id="1342299"/>
    <lineage>
        <taxon>Bacteria</taxon>
        <taxon>Pseudomonadati</taxon>
        <taxon>Pseudomonadota</taxon>
        <taxon>Alphaproteobacteria</taxon>
        <taxon>Rhodobacterales</taxon>
        <taxon>Roseobacteraceae</taxon>
        <taxon>Sulfitobacter</taxon>
    </lineage>
</organism>
<evidence type="ECO:0000256" key="3">
    <source>
        <dbReference type="ARBA" id="ARBA00023125"/>
    </source>
</evidence>
<dbReference type="AlphaFoldDB" id="A0AAE3B6W1"/>
<evidence type="ECO:0000256" key="2">
    <source>
        <dbReference type="ARBA" id="ARBA00023015"/>
    </source>
</evidence>
<evidence type="ECO:0000256" key="4">
    <source>
        <dbReference type="ARBA" id="ARBA00023163"/>
    </source>
</evidence>
<dbReference type="Proteomes" id="UP000732193">
    <property type="component" value="Unassembled WGS sequence"/>
</dbReference>
<dbReference type="InterPro" id="IPR005119">
    <property type="entry name" value="LysR_subst-bd"/>
</dbReference>
<evidence type="ECO:0000313" key="7">
    <source>
        <dbReference type="Proteomes" id="UP000732193"/>
    </source>
</evidence>
<proteinExistence type="inferred from homology"/>
<keyword evidence="4" id="KW-0804">Transcription</keyword>
<evidence type="ECO:0000313" key="6">
    <source>
        <dbReference type="EMBL" id="MBM1714658.1"/>
    </source>
</evidence>
<keyword evidence="3" id="KW-0238">DNA-binding</keyword>
<evidence type="ECO:0000256" key="1">
    <source>
        <dbReference type="ARBA" id="ARBA00009437"/>
    </source>
</evidence>
<dbReference type="PANTHER" id="PTHR30126:SF77">
    <property type="entry name" value="TRANSCRIPTIONAL REGULATORY PROTEIN"/>
    <property type="match status" value="1"/>
</dbReference>
<feature type="domain" description="HTH lysR-type" evidence="5">
    <location>
        <begin position="6"/>
        <end position="63"/>
    </location>
</feature>
<keyword evidence="7" id="KW-1185">Reference proteome</keyword>
<comment type="similarity">
    <text evidence="1">Belongs to the LysR transcriptional regulatory family.</text>
</comment>
<dbReference type="PRINTS" id="PR00039">
    <property type="entry name" value="HTHLYSR"/>
</dbReference>
<sequence length="313" mass="34268">MIGHHLNLKQLEALVWVADLGSFRKAAHHLNTTQPNISARIAGLEKTLGLPLMLRDAGSVRMTPRGTEVLAQARVTLREAARLVEIADRADLVDDRLRLGVTELVAAIWLRPLMVRLNETYPNVSVELTVDLSRNLDRELASNALDLAIQTAPFGTQVSGEIELDEYGYVWVAAPALAHQLGAGDVPIDSMLKHPILTHTRYTQAYLEVVDHFDTKPTQPMRIVPCNSLSAAMNMAIDGLGIAVLPHALLAQHLIDGTLSEVSHPWHPSPLRVAARYHAERAAQFVHSAAYTAAACAEAFRTAPSQDHNLRSL</sequence>
<reference evidence="6 7" key="1">
    <citation type="submission" date="2021-01" db="EMBL/GenBank/DDBJ databases">
        <title>Diatom-associated Roseobacters Show Island Model of Population Structure.</title>
        <authorList>
            <person name="Qu L."/>
            <person name="Feng X."/>
            <person name="Chen Y."/>
            <person name="Li L."/>
            <person name="Wang X."/>
            <person name="Hu Z."/>
            <person name="Wang H."/>
            <person name="Luo H."/>
        </authorList>
    </citation>
    <scope>NUCLEOTIDE SEQUENCE [LARGE SCALE GENOMIC DNA]</scope>
    <source>
        <strain evidence="6 7">TR60-84</strain>
    </source>
</reference>
<dbReference type="GO" id="GO:0000976">
    <property type="term" value="F:transcription cis-regulatory region binding"/>
    <property type="evidence" value="ECO:0007669"/>
    <property type="project" value="TreeGrafter"/>
</dbReference>
<dbReference type="PROSITE" id="PS50931">
    <property type="entry name" value="HTH_LYSR"/>
    <property type="match status" value="1"/>
</dbReference>
<dbReference type="Pfam" id="PF00126">
    <property type="entry name" value="HTH_1"/>
    <property type="match status" value="1"/>
</dbReference>
<dbReference type="PANTHER" id="PTHR30126">
    <property type="entry name" value="HTH-TYPE TRANSCRIPTIONAL REGULATOR"/>
    <property type="match status" value="1"/>
</dbReference>
<dbReference type="CDD" id="cd05466">
    <property type="entry name" value="PBP2_LTTR_substrate"/>
    <property type="match status" value="1"/>
</dbReference>
<evidence type="ECO:0000259" key="5">
    <source>
        <dbReference type="PROSITE" id="PS50931"/>
    </source>
</evidence>
<name>A0AAE3B6W1_9RHOB</name>
<comment type="caution">
    <text evidence="6">The sequence shown here is derived from an EMBL/GenBank/DDBJ whole genome shotgun (WGS) entry which is preliminary data.</text>
</comment>
<dbReference type="GO" id="GO:0003700">
    <property type="term" value="F:DNA-binding transcription factor activity"/>
    <property type="evidence" value="ECO:0007669"/>
    <property type="project" value="InterPro"/>
</dbReference>
<dbReference type="Pfam" id="PF03466">
    <property type="entry name" value="LysR_substrate"/>
    <property type="match status" value="1"/>
</dbReference>